<evidence type="ECO:0000313" key="5">
    <source>
        <dbReference type="Proteomes" id="UP000306102"/>
    </source>
</evidence>
<sequence length="163" mass="18478">MKLIEFMAKALNMKGEEMRELFEEGMQSMRMNYHPPCPQPELVIGLTPHLDPVRLTILLQINEMEGLQIKKDGMWIPIKPLPNAFIMVTNGIYKSIEHRATVNSEKERLSIATFLSANLELEMVRLPALSPLKLRRHSGESVLPITSRLSLLVNSGESLILMS</sequence>
<dbReference type="InterPro" id="IPR050295">
    <property type="entry name" value="Plant_2OG-oxidoreductases"/>
</dbReference>
<reference evidence="4 5" key="1">
    <citation type="journal article" date="2018" name="Proc. Natl. Acad. Sci. U.S.A.">
        <title>Draft genome sequence of Camellia sinensis var. sinensis provides insights into the evolution of the tea genome and tea quality.</title>
        <authorList>
            <person name="Wei C."/>
            <person name="Yang H."/>
            <person name="Wang S."/>
            <person name="Zhao J."/>
            <person name="Liu C."/>
            <person name="Gao L."/>
            <person name="Xia E."/>
            <person name="Lu Y."/>
            <person name="Tai Y."/>
            <person name="She G."/>
            <person name="Sun J."/>
            <person name="Cao H."/>
            <person name="Tong W."/>
            <person name="Gao Q."/>
            <person name="Li Y."/>
            <person name="Deng W."/>
            <person name="Jiang X."/>
            <person name="Wang W."/>
            <person name="Chen Q."/>
            <person name="Zhang S."/>
            <person name="Li H."/>
            <person name="Wu J."/>
            <person name="Wang P."/>
            <person name="Li P."/>
            <person name="Shi C."/>
            <person name="Zheng F."/>
            <person name="Jian J."/>
            <person name="Huang B."/>
            <person name="Shan D."/>
            <person name="Shi M."/>
            <person name="Fang C."/>
            <person name="Yue Y."/>
            <person name="Li F."/>
            <person name="Li D."/>
            <person name="Wei S."/>
            <person name="Han B."/>
            <person name="Jiang C."/>
            <person name="Yin Y."/>
            <person name="Xia T."/>
            <person name="Zhang Z."/>
            <person name="Bennetzen J.L."/>
            <person name="Zhao S."/>
            <person name="Wan X."/>
        </authorList>
    </citation>
    <scope>NUCLEOTIDE SEQUENCE [LARGE SCALE GENOMIC DNA]</scope>
    <source>
        <strain evidence="5">cv. Shuchazao</strain>
        <tissue evidence="4">Leaf</tissue>
    </source>
</reference>
<dbReference type="Pfam" id="PF03171">
    <property type="entry name" value="2OG-FeII_Oxy"/>
    <property type="match status" value="1"/>
</dbReference>
<proteinExistence type="predicted"/>
<dbReference type="InterPro" id="IPR044861">
    <property type="entry name" value="IPNS-like_FE2OG_OXY"/>
</dbReference>
<dbReference type="Gene3D" id="2.60.120.330">
    <property type="entry name" value="B-lactam Antibiotic, Isopenicillin N Synthase, Chain"/>
    <property type="match status" value="1"/>
</dbReference>
<dbReference type="GO" id="GO:0046872">
    <property type="term" value="F:metal ion binding"/>
    <property type="evidence" value="ECO:0007669"/>
    <property type="project" value="UniProtKB-KW"/>
</dbReference>
<gene>
    <name evidence="4" type="ORF">TEA_006729</name>
</gene>
<keyword evidence="1" id="KW-0479">Metal-binding</keyword>
<comment type="caution">
    <text evidence="4">The sequence shown here is derived from an EMBL/GenBank/DDBJ whole genome shotgun (WGS) entry which is preliminary data.</text>
</comment>
<feature type="domain" description="Fe2OG dioxygenase" evidence="3">
    <location>
        <begin position="25"/>
        <end position="117"/>
    </location>
</feature>
<evidence type="ECO:0000313" key="4">
    <source>
        <dbReference type="EMBL" id="THF98466.1"/>
    </source>
</evidence>
<dbReference type="Proteomes" id="UP000306102">
    <property type="component" value="Unassembled WGS sequence"/>
</dbReference>
<dbReference type="InterPro" id="IPR027443">
    <property type="entry name" value="IPNS-like_sf"/>
</dbReference>
<dbReference type="InterPro" id="IPR005123">
    <property type="entry name" value="Oxoglu/Fe-dep_dioxygenase_dom"/>
</dbReference>
<dbReference type="EMBL" id="SDRB02012195">
    <property type="protein sequence ID" value="THF98466.1"/>
    <property type="molecule type" value="Genomic_DNA"/>
</dbReference>
<dbReference type="PROSITE" id="PS51471">
    <property type="entry name" value="FE2OG_OXY"/>
    <property type="match status" value="1"/>
</dbReference>
<evidence type="ECO:0000256" key="2">
    <source>
        <dbReference type="ARBA" id="ARBA00023004"/>
    </source>
</evidence>
<dbReference type="AlphaFoldDB" id="A0A4V3WJV8"/>
<organism evidence="4 5">
    <name type="scientific">Camellia sinensis var. sinensis</name>
    <name type="common">China tea</name>
    <dbReference type="NCBI Taxonomy" id="542762"/>
    <lineage>
        <taxon>Eukaryota</taxon>
        <taxon>Viridiplantae</taxon>
        <taxon>Streptophyta</taxon>
        <taxon>Embryophyta</taxon>
        <taxon>Tracheophyta</taxon>
        <taxon>Spermatophyta</taxon>
        <taxon>Magnoliopsida</taxon>
        <taxon>eudicotyledons</taxon>
        <taxon>Gunneridae</taxon>
        <taxon>Pentapetalae</taxon>
        <taxon>asterids</taxon>
        <taxon>Ericales</taxon>
        <taxon>Theaceae</taxon>
        <taxon>Camellia</taxon>
    </lineage>
</organism>
<protein>
    <recommendedName>
        <fullName evidence="3">Fe2OG dioxygenase domain-containing protein</fullName>
    </recommendedName>
</protein>
<evidence type="ECO:0000259" key="3">
    <source>
        <dbReference type="PROSITE" id="PS51471"/>
    </source>
</evidence>
<accession>A0A4V3WJV8</accession>
<keyword evidence="2" id="KW-0408">Iron</keyword>
<evidence type="ECO:0000256" key="1">
    <source>
        <dbReference type="ARBA" id="ARBA00022723"/>
    </source>
</evidence>
<keyword evidence="5" id="KW-1185">Reference proteome</keyword>
<dbReference type="STRING" id="542762.A0A4V3WJV8"/>
<dbReference type="PANTHER" id="PTHR47991">
    <property type="entry name" value="OXOGLUTARATE/IRON-DEPENDENT DIOXYGENASE"/>
    <property type="match status" value="1"/>
</dbReference>
<dbReference type="SUPFAM" id="SSF51197">
    <property type="entry name" value="Clavaminate synthase-like"/>
    <property type="match status" value="1"/>
</dbReference>
<name>A0A4V3WJV8_CAMSN</name>